<organism evidence="7 8">
    <name type="scientific">Capronia coronata CBS 617.96</name>
    <dbReference type="NCBI Taxonomy" id="1182541"/>
    <lineage>
        <taxon>Eukaryota</taxon>
        <taxon>Fungi</taxon>
        <taxon>Dikarya</taxon>
        <taxon>Ascomycota</taxon>
        <taxon>Pezizomycotina</taxon>
        <taxon>Eurotiomycetes</taxon>
        <taxon>Chaetothyriomycetidae</taxon>
        <taxon>Chaetothyriales</taxon>
        <taxon>Herpotrichiellaceae</taxon>
        <taxon>Capronia</taxon>
    </lineage>
</organism>
<feature type="compositionally biased region" description="Basic and acidic residues" evidence="5">
    <location>
        <begin position="66"/>
        <end position="81"/>
    </location>
</feature>
<dbReference type="InterPro" id="IPR027417">
    <property type="entry name" value="P-loop_NTPase"/>
</dbReference>
<dbReference type="CDD" id="cd19481">
    <property type="entry name" value="RecA-like_protease"/>
    <property type="match status" value="1"/>
</dbReference>
<dbReference type="EMBL" id="AMWN01000001">
    <property type="protein sequence ID" value="EXJ95426.1"/>
    <property type="molecule type" value="Genomic_DNA"/>
</dbReference>
<feature type="region of interest" description="Disordered" evidence="5">
    <location>
        <begin position="157"/>
        <end position="217"/>
    </location>
</feature>
<dbReference type="GeneID" id="19155454"/>
<reference evidence="7 8" key="1">
    <citation type="submission" date="2013-03" db="EMBL/GenBank/DDBJ databases">
        <title>The Genome Sequence of Capronia coronata CBS 617.96.</title>
        <authorList>
            <consortium name="The Broad Institute Genomics Platform"/>
            <person name="Cuomo C."/>
            <person name="de Hoog S."/>
            <person name="Gorbushina A."/>
            <person name="Walker B."/>
            <person name="Young S.K."/>
            <person name="Zeng Q."/>
            <person name="Gargeya S."/>
            <person name="Fitzgerald M."/>
            <person name="Haas B."/>
            <person name="Abouelleil A."/>
            <person name="Allen A.W."/>
            <person name="Alvarado L."/>
            <person name="Arachchi H.M."/>
            <person name="Berlin A.M."/>
            <person name="Chapman S.B."/>
            <person name="Gainer-Dewar J."/>
            <person name="Goldberg J."/>
            <person name="Griggs A."/>
            <person name="Gujja S."/>
            <person name="Hansen M."/>
            <person name="Howarth C."/>
            <person name="Imamovic A."/>
            <person name="Ireland A."/>
            <person name="Larimer J."/>
            <person name="McCowan C."/>
            <person name="Murphy C."/>
            <person name="Pearson M."/>
            <person name="Poon T.W."/>
            <person name="Priest M."/>
            <person name="Roberts A."/>
            <person name="Saif S."/>
            <person name="Shea T."/>
            <person name="Sisk P."/>
            <person name="Sykes S."/>
            <person name="Wortman J."/>
            <person name="Nusbaum C."/>
            <person name="Birren B."/>
        </authorList>
    </citation>
    <scope>NUCLEOTIDE SEQUENCE [LARGE SCALE GENOMIC DNA]</scope>
    <source>
        <strain evidence="7 8">CBS 617.96</strain>
    </source>
</reference>
<dbReference type="InterPro" id="IPR003593">
    <property type="entry name" value="AAA+_ATPase"/>
</dbReference>
<dbReference type="Proteomes" id="UP000019484">
    <property type="component" value="Unassembled WGS sequence"/>
</dbReference>
<dbReference type="PANTHER" id="PTHR45644:SF56">
    <property type="entry name" value="AAA ATPASE, PUTATIVE (AFU_ORTHOLOGUE AFUA_2G12920)-RELATED"/>
    <property type="match status" value="1"/>
</dbReference>
<keyword evidence="3" id="KW-1000">Mitochondrion outer membrane</keyword>
<proteinExistence type="predicted"/>
<feature type="compositionally biased region" description="Acidic residues" evidence="5">
    <location>
        <begin position="341"/>
        <end position="354"/>
    </location>
</feature>
<dbReference type="STRING" id="1182541.W9Z1J0"/>
<evidence type="ECO:0000256" key="1">
    <source>
        <dbReference type="ARBA" id="ARBA00004572"/>
    </source>
</evidence>
<evidence type="ECO:0000313" key="8">
    <source>
        <dbReference type="Proteomes" id="UP000019484"/>
    </source>
</evidence>
<dbReference type="HOGENOM" id="CLU_004223_1_0_1"/>
<evidence type="ECO:0000313" key="7">
    <source>
        <dbReference type="EMBL" id="EXJ95426.1"/>
    </source>
</evidence>
<dbReference type="Pfam" id="PF00004">
    <property type="entry name" value="AAA"/>
    <property type="match status" value="1"/>
</dbReference>
<dbReference type="InterPro" id="IPR051701">
    <property type="entry name" value="Mito_OM_Translocase_MSP1"/>
</dbReference>
<keyword evidence="4" id="KW-0067">ATP-binding</keyword>
<feature type="region of interest" description="Disordered" evidence="5">
    <location>
        <begin position="1007"/>
        <end position="1040"/>
    </location>
</feature>
<keyword evidence="3" id="KW-0496">Mitochondrion</keyword>
<accession>W9Z1J0</accession>
<comment type="caution">
    <text evidence="7">The sequence shown here is derived from an EMBL/GenBank/DDBJ whole genome shotgun (WGS) entry which is preliminary data.</text>
</comment>
<name>W9Z1J0_9EURO</name>
<keyword evidence="8" id="KW-1185">Reference proteome</keyword>
<dbReference type="GO" id="GO:0005524">
    <property type="term" value="F:ATP binding"/>
    <property type="evidence" value="ECO:0007669"/>
    <property type="project" value="UniProtKB-KW"/>
</dbReference>
<dbReference type="eggNOG" id="KOG0737">
    <property type="taxonomic scope" value="Eukaryota"/>
</dbReference>
<feature type="domain" description="AAA+ ATPase" evidence="6">
    <location>
        <begin position="766"/>
        <end position="902"/>
    </location>
</feature>
<dbReference type="SMART" id="SM00382">
    <property type="entry name" value="AAA"/>
    <property type="match status" value="1"/>
</dbReference>
<gene>
    <name evidence="7" type="ORF">A1O1_00547</name>
</gene>
<sequence>MQSTLHAELRFTQILKSTCRQCARRQSSRTRSFHTAPRFRAPQDPTSNSSSINGRDLGEDASSLEVRSEIARDKARFEETKSTASLTPSDNADQPQTQNFYGSSARRRLRSRMLKDAEPENPTPEWLLANNIHLYGEGTLAVGAPSRVQVVPADLITGEPLDHTNPSSPGGNPRDPNGGDSKDGESDVNLQSSLEDGEGSNGVSPETGELSSIKAGQSSSSGKRYYVIDEQYEEVERTARGLMQIPESPKASTDGDFMKDHLLLQYAGKDGDLLLDHVVEDLARNLGCDLMVLDAHDIADLINRSNQPSRVAKSGRMLSYDVFSNAYPTASEAGQMQLSKEEDEDDEDMMDDFETPPSSPQMGMPVFIGKPISIDLKTMFSAPGRTTRSDIPVSPMKLVSDMLNMNSGTPSQEPNRLFAPTVDSLLTGFLERRLEPADKGRTQSSARTLKLQELREYTAKQTGVPKDAAIIHVKDLEAIQEVNIGNQFLQELYRQVAKRRSSGASILLVGTDSAREDHEPFTKQRINDTQTGERDEVSQNIVLTPVLPNTTSKLALLHDRKQRIATINMRHLWEMMRLRKPSVFAHLEPGFWRRDFFNHVTRSDRTCLEAHLWSYSYVQRLATYIAGAAPPISNIPGITDKKELQDSLAAVQGISEPIISAATAHLNHSDKTKIRWAEKQEKEMKVELPDQAKPKSKEDVRLAGIRSSASKYEKRLMGGIIEAKNINTTFNDVHMPVETIDTLQTLTTLSLIRPDAFKYGVLASDKIPGLLLYGPPGTGKTLAAKAVAKESGATMLEVSAADINDMYVGEGEKNVKALFSLAKKLSPCVVFLDEADAMFSARGNQGRRVSHRELLNQFLKEWDGMSNDSGSAFIMVATNRPMDLDDAVLRRLPRRLLVDLPTEPDRLEILKIHLRHEDLAEDVDLSVLAKKTPFYSGSDLKNIAVAAALNAVREENELAKKHTGEEPYQYPERRTLRWTHFERALDEISASISEDMSSLREIRKFDEQFGDKRGKQKKTPRLGFPTQEEDKVRDTVKVRQ</sequence>
<dbReference type="OrthoDB" id="39734at2759"/>
<dbReference type="RefSeq" id="XP_007719655.1">
    <property type="nucleotide sequence ID" value="XM_007721465.1"/>
</dbReference>
<evidence type="ECO:0000256" key="2">
    <source>
        <dbReference type="ARBA" id="ARBA00022741"/>
    </source>
</evidence>
<keyword evidence="3" id="KW-0472">Membrane</keyword>
<feature type="region of interest" description="Disordered" evidence="5">
    <location>
        <begin position="25"/>
        <end position="107"/>
    </location>
</feature>
<dbReference type="Gene3D" id="1.10.8.60">
    <property type="match status" value="1"/>
</dbReference>
<protein>
    <recommendedName>
        <fullName evidence="6">AAA+ ATPase domain-containing protein</fullName>
    </recommendedName>
</protein>
<feature type="compositionally biased region" description="Basic and acidic residues" evidence="5">
    <location>
        <begin position="1028"/>
        <end position="1040"/>
    </location>
</feature>
<feature type="compositionally biased region" description="Polar residues" evidence="5">
    <location>
        <begin position="82"/>
        <end position="102"/>
    </location>
</feature>
<feature type="region of interest" description="Disordered" evidence="5">
    <location>
        <begin position="331"/>
        <end position="364"/>
    </location>
</feature>
<dbReference type="AlphaFoldDB" id="W9Z1J0"/>
<evidence type="ECO:0000259" key="6">
    <source>
        <dbReference type="SMART" id="SM00382"/>
    </source>
</evidence>
<feature type="compositionally biased region" description="Low complexity" evidence="5">
    <location>
        <begin position="165"/>
        <end position="179"/>
    </location>
</feature>
<dbReference type="GO" id="GO:0016887">
    <property type="term" value="F:ATP hydrolysis activity"/>
    <property type="evidence" value="ECO:0007669"/>
    <property type="project" value="InterPro"/>
</dbReference>
<dbReference type="InterPro" id="IPR056027">
    <property type="entry name" value="DUF7608"/>
</dbReference>
<dbReference type="SUPFAM" id="SSF52540">
    <property type="entry name" value="P-loop containing nucleoside triphosphate hydrolases"/>
    <property type="match status" value="1"/>
</dbReference>
<dbReference type="Pfam" id="PF24581">
    <property type="entry name" value="DUF7608"/>
    <property type="match status" value="1"/>
</dbReference>
<feature type="compositionally biased region" description="Polar residues" evidence="5">
    <location>
        <begin position="44"/>
        <end position="53"/>
    </location>
</feature>
<evidence type="ECO:0000256" key="4">
    <source>
        <dbReference type="ARBA" id="ARBA00022840"/>
    </source>
</evidence>
<dbReference type="InterPro" id="IPR003959">
    <property type="entry name" value="ATPase_AAA_core"/>
</dbReference>
<comment type="subcellular location">
    <subcellularLocation>
        <location evidence="1">Mitochondrion outer membrane</location>
        <topology evidence="1">Single-pass membrane protein</topology>
    </subcellularLocation>
</comment>
<evidence type="ECO:0000256" key="3">
    <source>
        <dbReference type="ARBA" id="ARBA00022787"/>
    </source>
</evidence>
<dbReference type="InterPro" id="IPR041569">
    <property type="entry name" value="AAA_lid_3"/>
</dbReference>
<dbReference type="GO" id="GO:0005741">
    <property type="term" value="C:mitochondrial outer membrane"/>
    <property type="evidence" value="ECO:0007669"/>
    <property type="project" value="UniProtKB-SubCell"/>
</dbReference>
<evidence type="ECO:0000256" key="5">
    <source>
        <dbReference type="SAM" id="MobiDB-lite"/>
    </source>
</evidence>
<dbReference type="PANTHER" id="PTHR45644">
    <property type="entry name" value="AAA ATPASE, PUTATIVE (AFU_ORTHOLOGUE AFUA_2G12920)-RELATED-RELATED"/>
    <property type="match status" value="1"/>
</dbReference>
<dbReference type="Gene3D" id="3.40.50.300">
    <property type="entry name" value="P-loop containing nucleotide triphosphate hydrolases"/>
    <property type="match status" value="1"/>
</dbReference>
<dbReference type="Pfam" id="PF17862">
    <property type="entry name" value="AAA_lid_3"/>
    <property type="match status" value="1"/>
</dbReference>
<keyword evidence="2" id="KW-0547">Nucleotide-binding</keyword>